<dbReference type="PIRSF" id="PIRSF000071">
    <property type="entry name" value="Rubredoxin"/>
    <property type="match status" value="1"/>
</dbReference>
<gene>
    <name evidence="9" type="ordered locus">Cphamn1_1342</name>
</gene>
<feature type="binding site" evidence="7">
    <location>
        <position position="6"/>
    </location>
    <ligand>
        <name>Fe cation</name>
        <dbReference type="ChEBI" id="CHEBI:24875"/>
    </ligand>
</feature>
<keyword evidence="3 6" id="KW-0479">Metal-binding</keyword>
<dbReference type="Pfam" id="PF00301">
    <property type="entry name" value="Rubredoxin"/>
    <property type="match status" value="1"/>
</dbReference>
<keyword evidence="2 6" id="KW-0813">Transport</keyword>
<dbReference type="PROSITE" id="PS50903">
    <property type="entry name" value="RUBREDOXIN_LIKE"/>
    <property type="match status" value="1"/>
</dbReference>
<dbReference type="FunFam" id="2.20.28.10:FF:000001">
    <property type="entry name" value="Rubredoxin"/>
    <property type="match status" value="1"/>
</dbReference>
<dbReference type="InterPro" id="IPR050526">
    <property type="entry name" value="Rubredoxin_ET"/>
</dbReference>
<evidence type="ECO:0000256" key="3">
    <source>
        <dbReference type="ARBA" id="ARBA00022723"/>
    </source>
</evidence>
<dbReference type="CDD" id="cd00730">
    <property type="entry name" value="rubredoxin"/>
    <property type="match status" value="1"/>
</dbReference>
<dbReference type="eggNOG" id="COG1773">
    <property type="taxonomic scope" value="Bacteria"/>
</dbReference>
<sequence>MDKWKCEPCGYIYDPEYGDPDSGVEPGTAFEDIPDDWVCPVCGVEKEFFEKVEE</sequence>
<dbReference type="PANTHER" id="PTHR47627:SF1">
    <property type="entry name" value="RUBREDOXIN-1-RELATED"/>
    <property type="match status" value="1"/>
</dbReference>
<evidence type="ECO:0000256" key="7">
    <source>
        <dbReference type="PIRSR" id="PIRSR000071-1"/>
    </source>
</evidence>
<dbReference type="InterPro" id="IPR024922">
    <property type="entry name" value="Rubredoxin"/>
</dbReference>
<proteinExistence type="inferred from homology"/>
<accession>B3EJ72</accession>
<dbReference type="OrthoDB" id="9758182at2"/>
<dbReference type="AlphaFoldDB" id="B3EJ72"/>
<dbReference type="STRING" id="331678.Cphamn1_1342"/>
<dbReference type="PROSITE" id="PS00202">
    <property type="entry name" value="RUBREDOXIN"/>
    <property type="match status" value="1"/>
</dbReference>
<dbReference type="GO" id="GO:0005506">
    <property type="term" value="F:iron ion binding"/>
    <property type="evidence" value="ECO:0007669"/>
    <property type="project" value="InterPro"/>
</dbReference>
<comment type="similarity">
    <text evidence="1 6">Belongs to the rubredoxin family.</text>
</comment>
<dbReference type="InterPro" id="IPR024934">
    <property type="entry name" value="Rubredoxin-like_dom"/>
</dbReference>
<evidence type="ECO:0000256" key="1">
    <source>
        <dbReference type="ARBA" id="ARBA00005337"/>
    </source>
</evidence>
<dbReference type="PRINTS" id="PR00163">
    <property type="entry name" value="RUBREDOXIN"/>
</dbReference>
<dbReference type="KEGG" id="cpb:Cphamn1_1342"/>
<dbReference type="SUPFAM" id="SSF57802">
    <property type="entry name" value="Rubredoxin-like"/>
    <property type="match status" value="1"/>
</dbReference>
<evidence type="ECO:0000256" key="6">
    <source>
        <dbReference type="PIRNR" id="PIRNR000071"/>
    </source>
</evidence>
<feature type="binding site" evidence="7">
    <location>
        <position position="9"/>
    </location>
    <ligand>
        <name>Fe cation</name>
        <dbReference type="ChEBI" id="CHEBI:24875"/>
    </ligand>
</feature>
<feature type="domain" description="Rubredoxin-like" evidence="8">
    <location>
        <begin position="1"/>
        <end position="52"/>
    </location>
</feature>
<dbReference type="GO" id="GO:0009055">
    <property type="term" value="F:electron transfer activity"/>
    <property type="evidence" value="ECO:0007669"/>
    <property type="project" value="InterPro"/>
</dbReference>
<dbReference type="PANTHER" id="PTHR47627">
    <property type="entry name" value="RUBREDOXIN"/>
    <property type="match status" value="1"/>
</dbReference>
<evidence type="ECO:0000256" key="2">
    <source>
        <dbReference type="ARBA" id="ARBA00022448"/>
    </source>
</evidence>
<dbReference type="Gene3D" id="2.20.28.10">
    <property type="match status" value="1"/>
</dbReference>
<dbReference type="HOGENOM" id="CLU_128747_3_3_10"/>
<feature type="binding site" evidence="7">
    <location>
        <position position="42"/>
    </location>
    <ligand>
        <name>Fe cation</name>
        <dbReference type="ChEBI" id="CHEBI:24875"/>
    </ligand>
</feature>
<dbReference type="EMBL" id="CP001101">
    <property type="protein sequence ID" value="ACE04272.1"/>
    <property type="molecule type" value="Genomic_DNA"/>
</dbReference>
<evidence type="ECO:0000256" key="5">
    <source>
        <dbReference type="ARBA" id="ARBA00023004"/>
    </source>
</evidence>
<organism evidence="9">
    <name type="scientific">Chlorobium phaeobacteroides (strain BS1)</name>
    <dbReference type="NCBI Taxonomy" id="331678"/>
    <lineage>
        <taxon>Bacteria</taxon>
        <taxon>Pseudomonadati</taxon>
        <taxon>Chlorobiota</taxon>
        <taxon>Chlorobiia</taxon>
        <taxon>Chlorobiales</taxon>
        <taxon>Chlorobiaceae</taxon>
        <taxon>Chlorobium/Pelodictyon group</taxon>
        <taxon>Chlorobium</taxon>
    </lineage>
</organism>
<reference evidence="9" key="1">
    <citation type="submission" date="2008-06" db="EMBL/GenBank/DDBJ databases">
        <title>Complete sequence of Chlorobium phaeobacteroides BS1.</title>
        <authorList>
            <consortium name="US DOE Joint Genome Institute"/>
            <person name="Lucas S."/>
            <person name="Copeland A."/>
            <person name="Lapidus A."/>
            <person name="Glavina del Rio T."/>
            <person name="Dalin E."/>
            <person name="Tice H."/>
            <person name="Bruce D."/>
            <person name="Goodwin L."/>
            <person name="Pitluck S."/>
            <person name="Schmutz J."/>
            <person name="Larimer F."/>
            <person name="Land M."/>
            <person name="Hauser L."/>
            <person name="Kyrpides N."/>
            <person name="Ovchinnikova G."/>
            <person name="Li T."/>
            <person name="Liu Z."/>
            <person name="Zhao F."/>
            <person name="Overmann J."/>
            <person name="Bryant D.A."/>
            <person name="Richardson P."/>
        </authorList>
    </citation>
    <scope>NUCLEOTIDE SEQUENCE [LARGE SCALE GENOMIC DNA]</scope>
    <source>
        <strain evidence="9">BS1</strain>
    </source>
</reference>
<dbReference type="InterPro" id="IPR024935">
    <property type="entry name" value="Rubredoxin_dom"/>
</dbReference>
<evidence type="ECO:0000259" key="8">
    <source>
        <dbReference type="PROSITE" id="PS50903"/>
    </source>
</evidence>
<dbReference type="InterPro" id="IPR018527">
    <property type="entry name" value="Rubredoxin_Fe_BS"/>
</dbReference>
<dbReference type="NCBIfam" id="NF045768">
    <property type="entry name" value="RubredRD"/>
    <property type="match status" value="1"/>
</dbReference>
<keyword evidence="5 6" id="KW-0408">Iron</keyword>
<dbReference type="GO" id="GO:0043448">
    <property type="term" value="P:alkane catabolic process"/>
    <property type="evidence" value="ECO:0007669"/>
    <property type="project" value="TreeGrafter"/>
</dbReference>
<feature type="binding site" evidence="7">
    <location>
        <position position="39"/>
    </location>
    <ligand>
        <name>Fe cation</name>
        <dbReference type="ChEBI" id="CHEBI:24875"/>
    </ligand>
</feature>
<evidence type="ECO:0000313" key="9">
    <source>
        <dbReference type="EMBL" id="ACE04272.1"/>
    </source>
</evidence>
<evidence type="ECO:0000256" key="4">
    <source>
        <dbReference type="ARBA" id="ARBA00022982"/>
    </source>
</evidence>
<protein>
    <recommendedName>
        <fullName evidence="6">Rubredoxin</fullName>
    </recommendedName>
</protein>
<comment type="cofactor">
    <cofactor evidence="6 7">
        <name>Fe(3+)</name>
        <dbReference type="ChEBI" id="CHEBI:29034"/>
    </cofactor>
    <text evidence="6 7">Binds 1 Fe(3+) ion per subunit.</text>
</comment>
<name>B3EJ72_CHLPB</name>
<keyword evidence="4 6" id="KW-0249">Electron transport</keyword>